<gene>
    <name evidence="3" type="ORF">MPUS1402_LOCUS10259</name>
</gene>
<feature type="coiled-coil region" evidence="2">
    <location>
        <begin position="28"/>
        <end position="55"/>
    </location>
</feature>
<dbReference type="PANTHER" id="PTHR18962">
    <property type="entry name" value="COILED-COIL DOMAIN-CONTAINING PROTEIN 39"/>
    <property type="match status" value="1"/>
</dbReference>
<keyword evidence="1 2" id="KW-0175">Coiled coil</keyword>
<dbReference type="GO" id="GO:0003341">
    <property type="term" value="P:cilium movement"/>
    <property type="evidence" value="ECO:0007669"/>
    <property type="project" value="InterPro"/>
</dbReference>
<organism evidence="3">
    <name type="scientific">Micromonas pusilla</name>
    <name type="common">Picoplanktonic green alga</name>
    <name type="synonym">Chromulina pusilla</name>
    <dbReference type="NCBI Taxonomy" id="38833"/>
    <lineage>
        <taxon>Eukaryota</taxon>
        <taxon>Viridiplantae</taxon>
        <taxon>Chlorophyta</taxon>
        <taxon>Mamiellophyceae</taxon>
        <taxon>Mamiellales</taxon>
        <taxon>Mamiellaceae</taxon>
        <taxon>Micromonas</taxon>
    </lineage>
</organism>
<accession>A0A7R9TWG4</accession>
<dbReference type="GO" id="GO:0060285">
    <property type="term" value="P:cilium-dependent cell motility"/>
    <property type="evidence" value="ECO:0007669"/>
    <property type="project" value="TreeGrafter"/>
</dbReference>
<feature type="coiled-coil region" evidence="2">
    <location>
        <begin position="427"/>
        <end position="468"/>
    </location>
</feature>
<feature type="coiled-coil region" evidence="2">
    <location>
        <begin position="502"/>
        <end position="529"/>
    </location>
</feature>
<feature type="coiled-coil region" evidence="2">
    <location>
        <begin position="677"/>
        <end position="827"/>
    </location>
</feature>
<evidence type="ECO:0000256" key="1">
    <source>
        <dbReference type="ARBA" id="ARBA00023054"/>
    </source>
</evidence>
<dbReference type="InterPro" id="IPR033290">
    <property type="entry name" value="CCDC39"/>
</dbReference>
<protein>
    <recommendedName>
        <fullName evidence="4">Coiled-coil domain-containing protein 39</fullName>
    </recommendedName>
</protein>
<dbReference type="PANTHER" id="PTHR18962:SF0">
    <property type="entry name" value="COILED-COIL DOMAIN-CONTAINING PROTEIN 39"/>
    <property type="match status" value="1"/>
</dbReference>
<proteinExistence type="predicted"/>
<dbReference type="EMBL" id="HBDY01013538">
    <property type="protein sequence ID" value="CAD8246545.1"/>
    <property type="molecule type" value="Transcribed_RNA"/>
</dbReference>
<dbReference type="GO" id="GO:0005930">
    <property type="term" value="C:axoneme"/>
    <property type="evidence" value="ECO:0007669"/>
    <property type="project" value="InterPro"/>
</dbReference>
<dbReference type="Gene3D" id="1.10.287.1490">
    <property type="match status" value="1"/>
</dbReference>
<evidence type="ECO:0008006" key="4">
    <source>
        <dbReference type="Google" id="ProtNLM"/>
    </source>
</evidence>
<feature type="coiled-coil region" evidence="2">
    <location>
        <begin position="308"/>
        <end position="384"/>
    </location>
</feature>
<dbReference type="GO" id="GO:0036159">
    <property type="term" value="P:inner dynein arm assembly"/>
    <property type="evidence" value="ECO:0007669"/>
    <property type="project" value="InterPro"/>
</dbReference>
<dbReference type="Pfam" id="PF24161">
    <property type="entry name" value="CCDC39"/>
    <property type="match status" value="1"/>
</dbReference>
<feature type="coiled-coil region" evidence="2">
    <location>
        <begin position="210"/>
        <end position="276"/>
    </location>
</feature>
<reference evidence="3" key="1">
    <citation type="submission" date="2021-01" db="EMBL/GenBank/DDBJ databases">
        <authorList>
            <person name="Corre E."/>
            <person name="Pelletier E."/>
            <person name="Niang G."/>
            <person name="Scheremetjew M."/>
            <person name="Finn R."/>
            <person name="Kale V."/>
            <person name="Holt S."/>
            <person name="Cochrane G."/>
            <person name="Meng A."/>
            <person name="Brown T."/>
            <person name="Cohen L."/>
        </authorList>
    </citation>
    <scope>NUCLEOTIDE SEQUENCE</scope>
    <source>
        <strain evidence="3">RCC1614</strain>
    </source>
</reference>
<sequence>MSDPGDSGSDGDDYEIDTFLPPFANAENKALDGVVREKQRALDALREDTEENRDRVVVMREHLKNVNQELIYTQSRCDAKKKEMDTEAHMKRMSELAIARVREDVAKMEKEEIELGDKLATLQTEVHKGNEKLDQFKLLMNWNNEELEQWATASAQKEEDNLALLKYQRADEARVKELTLAIEKMTKAAAKKKAALDDEVTDTQAAQTELDRAAEDFRALHAERQDLVRQWEESVENMRRRDEAIQDASRRFAALKKELRLKKSALDERARFYEQEVANNKEVDASITAAERGMAKMRAEYQVNLKEQTDLQDEVDLLNNTMKSLGRELATENTENASKLAAVEAKKQKLESLKRQLARTELRLENEKIELMTLEERSAELDRIAADNADELDAVRKEAAAHKDLMYKTSQELQRLRDTERGLVAEIDGATSQNKNMTQKIAQLDALVVKQQEQLYNAEFQIQALERQVARAGGARSEDETRVLNAKIAVAEGILNERKAEHDVLVASVKKAEDDLETAKRKNKQLKSATASLGGVINELNLEADSVAKAVKAVVKEKEEKMVAHDVLKLEVKRLRDALNDRSDAVFSLENRKFQLQLSMDERKHEVEVHRELLAAQLKMTREDIHRATLEMKERSMRVGKLQTKFEVLVGRVKRPDGPDGAEFSQAYYVIKAAQEREGMQRRGDELDANIRKAEKEVKALETTLGKINQKNNVFRGSIKPVKDDGDDALTERAALREKLDNAYDKMKFKREEEATLQRDLEASEDRMRRLAEEAEDLDASLAELRDDAAGGEDALREAAEAAARSREELREEQEKYRAKAGLAEGEQGLEELDLTCQELREGTRVAVSELKAVAAAHPALVELLAGHGVKLPGDVGGRAASEQSSYVLQ</sequence>
<evidence type="ECO:0000313" key="3">
    <source>
        <dbReference type="EMBL" id="CAD8246545.1"/>
    </source>
</evidence>
<name>A0A7R9TWG4_MICPS</name>
<evidence type="ECO:0000256" key="2">
    <source>
        <dbReference type="SAM" id="Coils"/>
    </source>
</evidence>
<dbReference type="AlphaFoldDB" id="A0A7R9TWG4"/>
<feature type="coiled-coil region" evidence="2">
    <location>
        <begin position="91"/>
        <end position="125"/>
    </location>
</feature>